<keyword evidence="2" id="KW-1185">Reference proteome</keyword>
<evidence type="ECO:0000313" key="1">
    <source>
        <dbReference type="EMBL" id="KAJ6322794.1"/>
    </source>
</evidence>
<sequence>MNRLLQFLNVFNFFVRSLGYLKFCLWQRWGLYVEITSVFTMLENIMLTIFNILP</sequence>
<reference evidence="1" key="1">
    <citation type="submission" date="2022-10" db="EMBL/GenBank/DDBJ databases">
        <authorList>
            <person name="Hyden B.L."/>
            <person name="Feng K."/>
            <person name="Yates T."/>
            <person name="Jawdy S."/>
            <person name="Smart L.B."/>
            <person name="Muchero W."/>
        </authorList>
    </citation>
    <scope>NUCLEOTIDE SEQUENCE</scope>
    <source>
        <tissue evidence="1">Shoot tip</tissue>
    </source>
</reference>
<comment type="caution">
    <text evidence="1">The sequence shown here is derived from an EMBL/GenBank/DDBJ whole genome shotgun (WGS) entry which is preliminary data.</text>
</comment>
<evidence type="ECO:0000313" key="2">
    <source>
        <dbReference type="Proteomes" id="UP001141253"/>
    </source>
</evidence>
<gene>
    <name evidence="1" type="ORF">OIU77_012607</name>
</gene>
<proteinExistence type="predicted"/>
<dbReference type="Proteomes" id="UP001141253">
    <property type="component" value="Chromosome 8"/>
</dbReference>
<name>A0ABQ9A5C1_9ROSI</name>
<accession>A0ABQ9A5C1</accession>
<reference evidence="1" key="2">
    <citation type="journal article" date="2023" name="Int. J. Mol. Sci.">
        <title>De Novo Assembly and Annotation of 11 Diverse Shrub Willow (Salix) Genomes Reveals Novel Gene Organization in Sex-Linked Regions.</title>
        <authorList>
            <person name="Hyden B."/>
            <person name="Feng K."/>
            <person name="Yates T.B."/>
            <person name="Jawdy S."/>
            <person name="Cereghino C."/>
            <person name="Smart L.B."/>
            <person name="Muchero W."/>
        </authorList>
    </citation>
    <scope>NUCLEOTIDE SEQUENCE</scope>
    <source>
        <tissue evidence="1">Shoot tip</tissue>
    </source>
</reference>
<protein>
    <submittedName>
        <fullName evidence="1">Uncharacterized protein</fullName>
    </submittedName>
</protein>
<dbReference type="EMBL" id="JAPFFI010000023">
    <property type="protein sequence ID" value="KAJ6322794.1"/>
    <property type="molecule type" value="Genomic_DNA"/>
</dbReference>
<organism evidence="1 2">
    <name type="scientific">Salix suchowensis</name>
    <dbReference type="NCBI Taxonomy" id="1278906"/>
    <lineage>
        <taxon>Eukaryota</taxon>
        <taxon>Viridiplantae</taxon>
        <taxon>Streptophyta</taxon>
        <taxon>Embryophyta</taxon>
        <taxon>Tracheophyta</taxon>
        <taxon>Spermatophyta</taxon>
        <taxon>Magnoliopsida</taxon>
        <taxon>eudicotyledons</taxon>
        <taxon>Gunneridae</taxon>
        <taxon>Pentapetalae</taxon>
        <taxon>rosids</taxon>
        <taxon>fabids</taxon>
        <taxon>Malpighiales</taxon>
        <taxon>Salicaceae</taxon>
        <taxon>Saliceae</taxon>
        <taxon>Salix</taxon>
    </lineage>
</organism>